<feature type="domain" description="FAD-binding PCMH-type" evidence="7">
    <location>
        <begin position="83"/>
        <end position="254"/>
    </location>
</feature>
<dbReference type="Pfam" id="PF01565">
    <property type="entry name" value="FAD_binding_4"/>
    <property type="match status" value="1"/>
</dbReference>
<dbReference type="Gene3D" id="3.40.462.20">
    <property type="match status" value="1"/>
</dbReference>
<comment type="similarity">
    <text evidence="2">Belongs to the oxygen-dependent FAD-linked oxidoreductase family.</text>
</comment>
<dbReference type="AlphaFoldDB" id="A0A1Y2D6K1"/>
<dbReference type="InterPro" id="IPR006094">
    <property type="entry name" value="Oxid_FAD_bind_N"/>
</dbReference>
<dbReference type="PROSITE" id="PS51387">
    <property type="entry name" value="FAD_PCMH"/>
    <property type="match status" value="1"/>
</dbReference>
<accession>A0A1Y2D6K1</accession>
<keyword evidence="9" id="KW-1185">Reference proteome</keyword>
<dbReference type="InterPro" id="IPR016169">
    <property type="entry name" value="FAD-bd_PCMH_sub2"/>
</dbReference>
<dbReference type="STRING" id="1141098.A0A1Y2D6K1"/>
<dbReference type="RefSeq" id="XP_040709288.1">
    <property type="nucleotide sequence ID" value="XM_040857802.1"/>
</dbReference>
<evidence type="ECO:0000313" key="8">
    <source>
        <dbReference type="EMBL" id="ORY54706.1"/>
    </source>
</evidence>
<comment type="cofactor">
    <cofactor evidence="1">
        <name>FAD</name>
        <dbReference type="ChEBI" id="CHEBI:57692"/>
    </cofactor>
</comment>
<reference evidence="8 9" key="1">
    <citation type="submission" date="2016-07" db="EMBL/GenBank/DDBJ databases">
        <title>Pervasive Adenine N6-methylation of Active Genes in Fungi.</title>
        <authorList>
            <consortium name="DOE Joint Genome Institute"/>
            <person name="Mondo S.J."/>
            <person name="Dannebaum R.O."/>
            <person name="Kuo R.C."/>
            <person name="Labutti K."/>
            <person name="Haridas S."/>
            <person name="Kuo A."/>
            <person name="Salamov A."/>
            <person name="Ahrendt S.R."/>
            <person name="Lipzen A."/>
            <person name="Sullivan W."/>
            <person name="Andreopoulos W.B."/>
            <person name="Clum A."/>
            <person name="Lindquist E."/>
            <person name="Daum C."/>
            <person name="Ramamoorthy G.K."/>
            <person name="Gryganskyi A."/>
            <person name="Culley D."/>
            <person name="Magnuson J.K."/>
            <person name="James T.Y."/>
            <person name="O'Malley M.A."/>
            <person name="Stajich J.E."/>
            <person name="Spatafora J.W."/>
            <person name="Visel A."/>
            <person name="Grigoriev I.V."/>
        </authorList>
    </citation>
    <scope>NUCLEOTIDE SEQUENCE [LARGE SCALE GENOMIC DNA]</scope>
    <source>
        <strain evidence="8 9">CBS 129021</strain>
    </source>
</reference>
<dbReference type="PANTHER" id="PTHR42973">
    <property type="entry name" value="BINDING OXIDOREDUCTASE, PUTATIVE (AFU_ORTHOLOGUE AFUA_1G17690)-RELATED"/>
    <property type="match status" value="1"/>
</dbReference>
<evidence type="ECO:0000256" key="1">
    <source>
        <dbReference type="ARBA" id="ARBA00001974"/>
    </source>
</evidence>
<evidence type="ECO:0000256" key="5">
    <source>
        <dbReference type="ARBA" id="ARBA00023002"/>
    </source>
</evidence>
<dbReference type="GO" id="GO:0071949">
    <property type="term" value="F:FAD binding"/>
    <property type="evidence" value="ECO:0007669"/>
    <property type="project" value="InterPro"/>
</dbReference>
<dbReference type="SUPFAM" id="SSF56176">
    <property type="entry name" value="FAD-binding/transporter-associated domain-like"/>
    <property type="match status" value="1"/>
</dbReference>
<evidence type="ECO:0000256" key="2">
    <source>
        <dbReference type="ARBA" id="ARBA00005466"/>
    </source>
</evidence>
<gene>
    <name evidence="8" type="ORF">BCR38DRAFT_403853</name>
</gene>
<organism evidence="8 9">
    <name type="scientific">Pseudomassariella vexata</name>
    <dbReference type="NCBI Taxonomy" id="1141098"/>
    <lineage>
        <taxon>Eukaryota</taxon>
        <taxon>Fungi</taxon>
        <taxon>Dikarya</taxon>
        <taxon>Ascomycota</taxon>
        <taxon>Pezizomycotina</taxon>
        <taxon>Sordariomycetes</taxon>
        <taxon>Xylariomycetidae</taxon>
        <taxon>Amphisphaeriales</taxon>
        <taxon>Pseudomassariaceae</taxon>
        <taxon>Pseudomassariella</taxon>
    </lineage>
</organism>
<keyword evidence="4" id="KW-0274">FAD</keyword>
<evidence type="ECO:0000256" key="3">
    <source>
        <dbReference type="ARBA" id="ARBA00022630"/>
    </source>
</evidence>
<keyword evidence="6" id="KW-0732">Signal</keyword>
<keyword evidence="3" id="KW-0285">Flavoprotein</keyword>
<feature type="signal peptide" evidence="6">
    <location>
        <begin position="1"/>
        <end position="30"/>
    </location>
</feature>
<evidence type="ECO:0000256" key="4">
    <source>
        <dbReference type="ARBA" id="ARBA00022827"/>
    </source>
</evidence>
<dbReference type="InterPro" id="IPR016166">
    <property type="entry name" value="FAD-bd_PCMH"/>
</dbReference>
<feature type="chain" id="PRO_5013163982" description="FAD-binding PCMH-type domain-containing protein" evidence="6">
    <location>
        <begin position="31"/>
        <end position="498"/>
    </location>
</feature>
<dbReference type="GeneID" id="63774014"/>
<evidence type="ECO:0000256" key="6">
    <source>
        <dbReference type="SAM" id="SignalP"/>
    </source>
</evidence>
<dbReference type="InterPro" id="IPR050416">
    <property type="entry name" value="FAD-linked_Oxidoreductase"/>
</dbReference>
<dbReference type="InterPro" id="IPR036318">
    <property type="entry name" value="FAD-bd_PCMH-like_sf"/>
</dbReference>
<dbReference type="Proteomes" id="UP000193689">
    <property type="component" value="Unassembled WGS sequence"/>
</dbReference>
<comment type="caution">
    <text evidence="8">The sequence shown here is derived from an EMBL/GenBank/DDBJ whole genome shotgun (WGS) entry which is preliminary data.</text>
</comment>
<dbReference type="GO" id="GO:0016491">
    <property type="term" value="F:oxidoreductase activity"/>
    <property type="evidence" value="ECO:0007669"/>
    <property type="project" value="UniProtKB-KW"/>
</dbReference>
<dbReference type="OrthoDB" id="9996127at2759"/>
<name>A0A1Y2D6K1_9PEZI</name>
<evidence type="ECO:0000313" key="9">
    <source>
        <dbReference type="Proteomes" id="UP000193689"/>
    </source>
</evidence>
<evidence type="ECO:0000259" key="7">
    <source>
        <dbReference type="PROSITE" id="PS51387"/>
    </source>
</evidence>
<proteinExistence type="inferred from homology"/>
<protein>
    <recommendedName>
        <fullName evidence="7">FAD-binding PCMH-type domain-containing protein</fullName>
    </recommendedName>
</protein>
<dbReference type="InParanoid" id="A0A1Y2D6K1"/>
<dbReference type="EMBL" id="MCFJ01000032">
    <property type="protein sequence ID" value="ORY54706.1"/>
    <property type="molecule type" value="Genomic_DNA"/>
</dbReference>
<dbReference type="Gene3D" id="3.30.465.10">
    <property type="match status" value="1"/>
</dbReference>
<dbReference type="PANTHER" id="PTHR42973:SF9">
    <property type="entry name" value="FAD-BINDING PCMH-TYPE DOMAIN-CONTAINING PROTEIN-RELATED"/>
    <property type="match status" value="1"/>
</dbReference>
<sequence length="498" mass="54800">MSLVSTKIIAMWMSRVSVFLCWALLPCSLASLSQCPLNGNYSVLDGSPNITAELGPLLSTNARIYLPGSEAFETATTRWSVLLQPAIAVVVMPAVEEDVVQTVKYANKHGIDFLAIGGGHGVTSALSKVQNGIGIWMRGMKEITIAESGSQATIQAGVEAGEVTKILWDQGKQAMSTACDCVGFISTILGGGHGWLQGRHGLVTDNLISARVVLANSTAVTVSDKENPDLFWALRGAGHNFGILTSVEYRIFDQTPEEASWAYEEYIFSHDKLEELYSFVNQLVRSPTNAIPPIILFWIIWQGREIPSQYVQPIRALGPESIKTDVIPITKLNSVAGAAYDTPNCGNGASTMLFPIGVPSYNLKALRKAFDVYSSFPEWLNNSFVLLEGYSTEAVHRVPAESTAFPDRFNELLLAPLMIFAADSGPERYEIAQNYAEKIREALVEGNSGVLHAYVNYAHGNEELKSVYGYEEWRLEKLRRLKKEWDPEGKFGFYVPIE</sequence>
<keyword evidence="5" id="KW-0560">Oxidoreductase</keyword>